<protein>
    <submittedName>
        <fullName evidence="3">Uncharacterized protein</fullName>
    </submittedName>
</protein>
<dbReference type="GO" id="GO:0005892">
    <property type="term" value="C:acetylcholine-gated channel complex"/>
    <property type="evidence" value="ECO:0007669"/>
    <property type="project" value="InterPro"/>
</dbReference>
<dbReference type="InterPro" id="IPR033438">
    <property type="entry name" value="MOLO1"/>
</dbReference>
<sequence>MLIYTLLLTIFNFKIIKSSIYTPNTYPDSLINYATCGIDHPSLICDVDNLLNDSYDGKTKGIKLLDKALENIRKNTKCVCDELLQNDINEMRSVCKEDEGKLKGGGYTISIVILERMEVSDKLRRRYRTGTPLPAIFAASLKNRLNRGRCNDDALIVLSINDSSLQTSTGGVISTKLTNEFVLNVSRIAQTFFIRRQFTKGLLYIIDEFADRLGAKSTDWVDLYFWIFFPEVN</sequence>
<name>A0A1I8BK36_MELHA</name>
<feature type="chain" id="PRO_5009315883" evidence="1">
    <location>
        <begin position="19"/>
        <end position="233"/>
    </location>
</feature>
<dbReference type="Gene3D" id="3.10.310.50">
    <property type="match status" value="1"/>
</dbReference>
<keyword evidence="1" id="KW-0732">Signal</keyword>
<reference evidence="3" key="1">
    <citation type="submission" date="2016-11" db="UniProtKB">
        <authorList>
            <consortium name="WormBaseParasite"/>
        </authorList>
    </citation>
    <scope>IDENTIFICATION</scope>
</reference>
<evidence type="ECO:0000256" key="1">
    <source>
        <dbReference type="SAM" id="SignalP"/>
    </source>
</evidence>
<accession>A0A1I8BK36</accession>
<dbReference type="AlphaFoldDB" id="A0A1I8BK36"/>
<dbReference type="Proteomes" id="UP000095281">
    <property type="component" value="Unplaced"/>
</dbReference>
<dbReference type="Pfam" id="PF17175">
    <property type="entry name" value="MOLO1"/>
    <property type="match status" value="1"/>
</dbReference>
<evidence type="ECO:0000313" key="2">
    <source>
        <dbReference type="Proteomes" id="UP000095281"/>
    </source>
</evidence>
<organism evidence="2 3">
    <name type="scientific">Meloidogyne hapla</name>
    <name type="common">Root-knot nematode worm</name>
    <dbReference type="NCBI Taxonomy" id="6305"/>
    <lineage>
        <taxon>Eukaryota</taxon>
        <taxon>Metazoa</taxon>
        <taxon>Ecdysozoa</taxon>
        <taxon>Nematoda</taxon>
        <taxon>Chromadorea</taxon>
        <taxon>Rhabditida</taxon>
        <taxon>Tylenchina</taxon>
        <taxon>Tylenchomorpha</taxon>
        <taxon>Tylenchoidea</taxon>
        <taxon>Meloidogynidae</taxon>
        <taxon>Meloidogyninae</taxon>
        <taxon>Meloidogyne</taxon>
    </lineage>
</organism>
<keyword evidence="2" id="KW-1185">Reference proteome</keyword>
<feature type="signal peptide" evidence="1">
    <location>
        <begin position="1"/>
        <end position="18"/>
    </location>
</feature>
<dbReference type="WBParaSite" id="MhA1_Contig261.frz3.gene38">
    <property type="protein sequence ID" value="MhA1_Contig261.frz3.gene38"/>
    <property type="gene ID" value="MhA1_Contig261.frz3.gene38"/>
</dbReference>
<dbReference type="PANTHER" id="PTHR33748:SF5">
    <property type="entry name" value="GROUND-LIKE DOMAIN-CONTAINING PROTEIN"/>
    <property type="match status" value="1"/>
</dbReference>
<dbReference type="OMA" id="QHRGQCA"/>
<proteinExistence type="predicted"/>
<dbReference type="PANTHER" id="PTHR33748">
    <property type="entry name" value="PROTEIN CBG04600"/>
    <property type="match status" value="1"/>
</dbReference>
<evidence type="ECO:0000313" key="3">
    <source>
        <dbReference type="WBParaSite" id="MhA1_Contig261.frz3.gene38"/>
    </source>
</evidence>